<feature type="domain" description="WDGH" evidence="1">
    <location>
        <begin position="4"/>
        <end position="80"/>
    </location>
</feature>
<name>A0A0H5NUJ4_NOCFR</name>
<evidence type="ECO:0000313" key="2">
    <source>
        <dbReference type="EMBL" id="CRY73691.1"/>
    </source>
</evidence>
<dbReference type="Pfam" id="PF25311">
    <property type="entry name" value="WDGH"/>
    <property type="match status" value="1"/>
</dbReference>
<gene>
    <name evidence="2" type="ORF">ERS450000_00265</name>
</gene>
<dbReference type="KEGG" id="nfr:ERS450000_00265"/>
<accession>A0A0H5NUJ4</accession>
<reference evidence="3" key="1">
    <citation type="submission" date="2015-03" db="EMBL/GenBank/DDBJ databases">
        <authorList>
            <consortium name="Pathogen Informatics"/>
        </authorList>
    </citation>
    <scope>NUCLEOTIDE SEQUENCE [LARGE SCALE GENOMIC DNA]</scope>
    <source>
        <strain evidence="3">NCTC11134</strain>
    </source>
</reference>
<sequence length="97" mass="10867">MSIELYRERAHLIAHLAAIYPATISTDPLAPDWPVVTIELATGQACWHIAEHDMDLFAHVPHATNTWDGHTTAEKYQRLDEATRLLAEHPHPSGARP</sequence>
<protein>
    <recommendedName>
        <fullName evidence="1">WDGH domain-containing protein</fullName>
    </recommendedName>
</protein>
<dbReference type="RefSeq" id="WP_060589938.1">
    <property type="nucleotide sequence ID" value="NZ_CP031418.1"/>
</dbReference>
<dbReference type="Proteomes" id="UP000057820">
    <property type="component" value="Chromosome 1"/>
</dbReference>
<proteinExistence type="predicted"/>
<evidence type="ECO:0000259" key="1">
    <source>
        <dbReference type="Pfam" id="PF25311"/>
    </source>
</evidence>
<dbReference type="EMBL" id="LN868938">
    <property type="protein sequence ID" value="CRY73691.1"/>
    <property type="molecule type" value="Genomic_DNA"/>
</dbReference>
<dbReference type="AlphaFoldDB" id="A0A0H5NUJ4"/>
<dbReference type="InterPro" id="IPR057362">
    <property type="entry name" value="WDGH"/>
</dbReference>
<organism evidence="2 3">
    <name type="scientific">Nocardia farcinica</name>
    <dbReference type="NCBI Taxonomy" id="37329"/>
    <lineage>
        <taxon>Bacteria</taxon>
        <taxon>Bacillati</taxon>
        <taxon>Actinomycetota</taxon>
        <taxon>Actinomycetes</taxon>
        <taxon>Mycobacteriales</taxon>
        <taxon>Nocardiaceae</taxon>
        <taxon>Nocardia</taxon>
    </lineage>
</organism>
<evidence type="ECO:0000313" key="3">
    <source>
        <dbReference type="Proteomes" id="UP000057820"/>
    </source>
</evidence>